<keyword evidence="3" id="KW-1185">Reference proteome</keyword>
<protein>
    <submittedName>
        <fullName evidence="2">Uncharacterized protein</fullName>
    </submittedName>
</protein>
<feature type="transmembrane region" description="Helical" evidence="1">
    <location>
        <begin position="87"/>
        <end position="109"/>
    </location>
</feature>
<accession>A0ABP1RRV2</accession>
<dbReference type="EMBL" id="CAXLJM020000103">
    <property type="protein sequence ID" value="CAL8134149.1"/>
    <property type="molecule type" value="Genomic_DNA"/>
</dbReference>
<comment type="caution">
    <text evidence="2">The sequence shown here is derived from an EMBL/GenBank/DDBJ whole genome shotgun (WGS) entry which is preliminary data.</text>
</comment>
<proteinExistence type="predicted"/>
<evidence type="ECO:0000313" key="2">
    <source>
        <dbReference type="EMBL" id="CAL8134149.1"/>
    </source>
</evidence>
<organism evidence="2 3">
    <name type="scientific">Orchesella dallaii</name>
    <dbReference type="NCBI Taxonomy" id="48710"/>
    <lineage>
        <taxon>Eukaryota</taxon>
        <taxon>Metazoa</taxon>
        <taxon>Ecdysozoa</taxon>
        <taxon>Arthropoda</taxon>
        <taxon>Hexapoda</taxon>
        <taxon>Collembola</taxon>
        <taxon>Entomobryomorpha</taxon>
        <taxon>Entomobryoidea</taxon>
        <taxon>Orchesellidae</taxon>
        <taxon>Orchesellinae</taxon>
        <taxon>Orchesella</taxon>
    </lineage>
</organism>
<sequence>MALPVNNLQLCNQFLQCELCTSKAWCYFVQFDNGINVCTETPTGKVVKFINFGGQNLCSHFFHTTTTTSSPLLPNPGELGAVTTLQIANIFAISLVFLFLLAIVGYGAFQWWQENDGGEILGRLWANRPPTPPQLHPNADIGIDDLLGIEVERPNLPEPGHQQPRYPARRRLKPDWFVPG</sequence>
<reference evidence="2 3" key="1">
    <citation type="submission" date="2024-08" db="EMBL/GenBank/DDBJ databases">
        <authorList>
            <person name="Cucini C."/>
            <person name="Frati F."/>
        </authorList>
    </citation>
    <scope>NUCLEOTIDE SEQUENCE [LARGE SCALE GENOMIC DNA]</scope>
</reference>
<gene>
    <name evidence="2" type="ORF">ODALV1_LOCUS25393</name>
</gene>
<keyword evidence="1" id="KW-0812">Transmembrane</keyword>
<name>A0ABP1RRV2_9HEXA</name>
<keyword evidence="1" id="KW-0472">Membrane</keyword>
<keyword evidence="1" id="KW-1133">Transmembrane helix</keyword>
<evidence type="ECO:0000256" key="1">
    <source>
        <dbReference type="SAM" id="Phobius"/>
    </source>
</evidence>
<evidence type="ECO:0000313" key="3">
    <source>
        <dbReference type="Proteomes" id="UP001642540"/>
    </source>
</evidence>
<dbReference type="Proteomes" id="UP001642540">
    <property type="component" value="Unassembled WGS sequence"/>
</dbReference>